<evidence type="ECO:0000256" key="7">
    <source>
        <dbReference type="SAM" id="Phobius"/>
    </source>
</evidence>
<keyword evidence="10" id="KW-1185">Reference proteome</keyword>
<feature type="transmembrane region" description="Helical" evidence="7">
    <location>
        <begin position="52"/>
        <end position="72"/>
    </location>
</feature>
<comment type="subcellular location">
    <subcellularLocation>
        <location evidence="1">Membrane</location>
        <topology evidence="1">Multi-pass membrane protein</topology>
    </subcellularLocation>
</comment>
<evidence type="ECO:0000313" key="10">
    <source>
        <dbReference type="Proteomes" id="UP000887567"/>
    </source>
</evidence>
<dbReference type="GO" id="GO:0016020">
    <property type="term" value="C:membrane"/>
    <property type="evidence" value="ECO:0007669"/>
    <property type="project" value="UniProtKB-SubCell"/>
</dbReference>
<dbReference type="InterPro" id="IPR024989">
    <property type="entry name" value="MFS_assoc_dom"/>
</dbReference>
<keyword evidence="4 7" id="KW-1133">Transmembrane helix</keyword>
<evidence type="ECO:0000256" key="1">
    <source>
        <dbReference type="ARBA" id="ARBA00004141"/>
    </source>
</evidence>
<dbReference type="OMA" id="FWHLREL"/>
<dbReference type="InterPro" id="IPR051717">
    <property type="entry name" value="MFS_MFSD6"/>
</dbReference>
<keyword evidence="5 7" id="KW-0472">Membrane</keyword>
<accession>A0A913XK27</accession>
<evidence type="ECO:0000259" key="8">
    <source>
        <dbReference type="Pfam" id="PF12832"/>
    </source>
</evidence>
<protein>
    <recommendedName>
        <fullName evidence="8">Major facilitator superfamily associated domain-containing protein</fullName>
    </recommendedName>
</protein>
<feature type="transmembrane region" description="Helical" evidence="7">
    <location>
        <begin position="470"/>
        <end position="494"/>
    </location>
</feature>
<dbReference type="AlphaFoldDB" id="A0A913XK27"/>
<evidence type="ECO:0000256" key="3">
    <source>
        <dbReference type="ARBA" id="ARBA00022692"/>
    </source>
</evidence>
<dbReference type="InterPro" id="IPR036259">
    <property type="entry name" value="MFS_trans_sf"/>
</dbReference>
<feature type="compositionally biased region" description="Basic and acidic residues" evidence="6">
    <location>
        <begin position="1"/>
        <end position="13"/>
    </location>
</feature>
<reference evidence="9" key="1">
    <citation type="submission" date="2022-11" db="UniProtKB">
        <authorList>
            <consortium name="EnsemblMetazoa"/>
        </authorList>
    </citation>
    <scope>IDENTIFICATION</scope>
</reference>
<dbReference type="PANTHER" id="PTHR16172:SF2">
    <property type="entry name" value="MAJOR FACILITATOR SUPERFAMILY DOMAIN-CONTAINING PROTEIN 6"/>
    <property type="match status" value="1"/>
</dbReference>
<dbReference type="SUPFAM" id="SSF103473">
    <property type="entry name" value="MFS general substrate transporter"/>
    <property type="match status" value="1"/>
</dbReference>
<evidence type="ECO:0000313" key="9">
    <source>
        <dbReference type="EnsemblMetazoa" id="XP_020906039.1"/>
    </source>
</evidence>
<dbReference type="PANTHER" id="PTHR16172">
    <property type="entry name" value="MAJOR FACILITATOR SUPERFAMILY DOMAIN-CONTAINING PROTEIN 6-LIKE"/>
    <property type="match status" value="1"/>
</dbReference>
<organism evidence="9 10">
    <name type="scientific">Exaiptasia diaphana</name>
    <name type="common">Tropical sea anemone</name>
    <name type="synonym">Aiptasia pulchella</name>
    <dbReference type="NCBI Taxonomy" id="2652724"/>
    <lineage>
        <taxon>Eukaryota</taxon>
        <taxon>Metazoa</taxon>
        <taxon>Cnidaria</taxon>
        <taxon>Anthozoa</taxon>
        <taxon>Hexacorallia</taxon>
        <taxon>Actiniaria</taxon>
        <taxon>Aiptasiidae</taxon>
        <taxon>Exaiptasia</taxon>
    </lineage>
</organism>
<dbReference type="Proteomes" id="UP000887567">
    <property type="component" value="Unplaced"/>
</dbReference>
<dbReference type="Pfam" id="PF12832">
    <property type="entry name" value="MFS_1_like"/>
    <property type="match status" value="1"/>
</dbReference>
<feature type="transmembrane region" description="Helical" evidence="7">
    <location>
        <begin position="440"/>
        <end position="458"/>
    </location>
</feature>
<dbReference type="EnsemblMetazoa" id="XM_021050380.2">
    <property type="protein sequence ID" value="XP_020906039.1"/>
    <property type="gene ID" value="LOC110244181"/>
</dbReference>
<dbReference type="GeneID" id="110244181"/>
<dbReference type="Gene3D" id="1.20.1250.20">
    <property type="entry name" value="MFS general substrate transporter like domains"/>
    <property type="match status" value="2"/>
</dbReference>
<evidence type="ECO:0000256" key="2">
    <source>
        <dbReference type="ARBA" id="ARBA00005241"/>
    </source>
</evidence>
<dbReference type="CDD" id="cd17335">
    <property type="entry name" value="MFS_MFSD6"/>
    <property type="match status" value="1"/>
</dbReference>
<feature type="transmembrane region" description="Helical" evidence="7">
    <location>
        <begin position="346"/>
        <end position="367"/>
    </location>
</feature>
<evidence type="ECO:0000256" key="5">
    <source>
        <dbReference type="ARBA" id="ARBA00023136"/>
    </source>
</evidence>
<feature type="transmembrane region" description="Helical" evidence="7">
    <location>
        <begin position="112"/>
        <end position="131"/>
    </location>
</feature>
<dbReference type="RefSeq" id="XP_020906039.1">
    <property type="nucleotide sequence ID" value="XM_021050380.2"/>
</dbReference>
<feature type="region of interest" description="Disordered" evidence="6">
    <location>
        <begin position="1"/>
        <end position="31"/>
    </location>
</feature>
<dbReference type="KEGG" id="epa:110244181"/>
<name>A0A913XK27_EXADI</name>
<feature type="transmembrane region" description="Helical" evidence="7">
    <location>
        <begin position="222"/>
        <end position="243"/>
    </location>
</feature>
<feature type="domain" description="Major facilitator superfamily associated" evidence="8">
    <location>
        <begin position="51"/>
        <end position="501"/>
    </location>
</feature>
<evidence type="ECO:0000256" key="4">
    <source>
        <dbReference type="ARBA" id="ARBA00022989"/>
    </source>
</evidence>
<dbReference type="OrthoDB" id="5989317at2759"/>
<keyword evidence="3 7" id="KW-0812">Transmembrane</keyword>
<proteinExistence type="inferred from homology"/>
<feature type="compositionally biased region" description="Acidic residues" evidence="6">
    <location>
        <begin position="15"/>
        <end position="28"/>
    </location>
</feature>
<sequence>MTVGEKQEEKLQVENEPDNEHDEDESQSEENNQSCCTDYLANVNRERLVSKLFYFCFFSAFGALWPYLALYFKQLFISPRQLGILVSIRSSLQFIFTPIWGAFADKYHKSKCVLLIGLCFWFISTISIAVIPSHEKPTACYKMNSITLYANTSANISIASQLEKQRSTSGHGNARLIDHYIPWALGFFRSYEPEESVTFKEVPFPNFKTHPSPEPIADSSRLFVSLLSITVVGVMFASPTQCLADTATIQLLGKDTHEYGKQAMWGSVGYGLTAFVVGASVSGQKHYNPCSKEMNTNFIPCFYVFAVYMLCAIAVATRFQYQPSKGEGKCKPSILAGLKILKNFEYAFFMFVVFFCGTATGFIQTFLFWHLRELGGEQILFSLITITNSTAEVLTYLFSDRFLSHIGPFKVIYVGLVCYALRFFYYSYCSTPWLFLPIELIQGITTAAIWSSFVSYVGSKPGLASTLQGLVSGFYTGLGYATGGFMGGLMVHIFGSSTSFLVFGEISLIVLFMFIIVNNVRTPDNQPLPVTVLKQTKDYVPKTNNEN</sequence>
<evidence type="ECO:0000256" key="6">
    <source>
        <dbReference type="SAM" id="MobiDB-lite"/>
    </source>
</evidence>
<feature type="transmembrane region" description="Helical" evidence="7">
    <location>
        <begin position="500"/>
        <end position="517"/>
    </location>
</feature>
<comment type="similarity">
    <text evidence="2">Belongs to the major facilitator superfamily. MFSD6 family.</text>
</comment>
<feature type="transmembrane region" description="Helical" evidence="7">
    <location>
        <begin position="302"/>
        <end position="321"/>
    </location>
</feature>
<feature type="transmembrane region" description="Helical" evidence="7">
    <location>
        <begin position="411"/>
        <end position="428"/>
    </location>
</feature>
<feature type="transmembrane region" description="Helical" evidence="7">
    <location>
        <begin position="263"/>
        <end position="282"/>
    </location>
</feature>
<feature type="transmembrane region" description="Helical" evidence="7">
    <location>
        <begin position="84"/>
        <end position="103"/>
    </location>
</feature>